<dbReference type="Pfam" id="PF10058">
    <property type="entry name" value="Zn_ribbon_10"/>
    <property type="match status" value="1"/>
</dbReference>
<dbReference type="EMBL" id="AYRZ02000006">
    <property type="protein sequence ID" value="PHT78750.1"/>
    <property type="molecule type" value="Genomic_DNA"/>
</dbReference>
<sequence>MSARPNISTDIAIDLAIPIDSHLDERKDQKTLERLRAERQAKIDELKEKTNYYTTHQLIQAAHSADGNTLAASVLACKLAANTGLKVYLGDESKLNAPIGKSNDIEIVQSTGLRNRKQARSGSTDSIVLDHSKGEMLRVVQLEGSSMNQHQQMIVEHYNPIGLSTQDEGWLGRIAAFLVGEDPTQSYVVICGSCHTHNDKT</sequence>
<reference evidence="2 3" key="2">
    <citation type="journal article" date="2017" name="Genome Biol.">
        <title>New reference genome sequences of hot pepper reveal the massive evolution of plant disease-resistance genes by retroduplication.</title>
        <authorList>
            <person name="Kim S."/>
            <person name="Park J."/>
            <person name="Yeom S.I."/>
            <person name="Kim Y.M."/>
            <person name="Seo E."/>
            <person name="Kim K.T."/>
            <person name="Kim M.S."/>
            <person name="Lee J.M."/>
            <person name="Cheong K."/>
            <person name="Shin H.S."/>
            <person name="Kim S.B."/>
            <person name="Han K."/>
            <person name="Lee J."/>
            <person name="Park M."/>
            <person name="Lee H.A."/>
            <person name="Lee H.Y."/>
            <person name="Lee Y."/>
            <person name="Oh S."/>
            <person name="Lee J.H."/>
            <person name="Choi E."/>
            <person name="Choi E."/>
            <person name="Lee S.E."/>
            <person name="Jeon J."/>
            <person name="Kim H."/>
            <person name="Choi G."/>
            <person name="Song H."/>
            <person name="Lee J."/>
            <person name="Lee S.C."/>
            <person name="Kwon J.K."/>
            <person name="Lee H.Y."/>
            <person name="Koo N."/>
            <person name="Hong Y."/>
            <person name="Kim R.W."/>
            <person name="Kang W.H."/>
            <person name="Huh J.H."/>
            <person name="Kang B.C."/>
            <person name="Yang T.J."/>
            <person name="Lee Y.H."/>
            <person name="Bennetzen J.L."/>
            <person name="Choi D."/>
        </authorList>
    </citation>
    <scope>NUCLEOTIDE SEQUENCE [LARGE SCALE GENOMIC DNA]</scope>
    <source>
        <strain evidence="3">cv. CM334</strain>
    </source>
</reference>
<dbReference type="Gramene" id="PHT78750">
    <property type="protein sequence ID" value="PHT78750"/>
    <property type="gene ID" value="T459_16802"/>
</dbReference>
<dbReference type="GO" id="GO:0071782">
    <property type="term" value="C:endoplasmic reticulum tubular network"/>
    <property type="evidence" value="ECO:0000318"/>
    <property type="project" value="GO_Central"/>
</dbReference>
<protein>
    <recommendedName>
        <fullName evidence="1">Lunapark zinc ribbon domain-containing protein</fullName>
    </recommendedName>
</protein>
<dbReference type="PANTHER" id="PTHR22166:SF12">
    <property type="entry name" value="ENDOPLASMIC RETICULUM JUNCTION FORMATION PROTEIN LUNAPARK"/>
    <property type="match status" value="1"/>
</dbReference>
<gene>
    <name evidence="2" type="ORF">T459_16802</name>
</gene>
<comment type="caution">
    <text evidence="2">The sequence shown here is derived from an EMBL/GenBank/DDBJ whole genome shotgun (WGS) entry which is preliminary data.</text>
</comment>
<dbReference type="Proteomes" id="UP000222542">
    <property type="component" value="Unassembled WGS sequence"/>
</dbReference>
<dbReference type="InterPro" id="IPR040115">
    <property type="entry name" value="Lnp"/>
</dbReference>
<keyword evidence="3" id="KW-1185">Reference proteome</keyword>
<organism evidence="2 3">
    <name type="scientific">Capsicum annuum</name>
    <name type="common">Capsicum pepper</name>
    <dbReference type="NCBI Taxonomy" id="4072"/>
    <lineage>
        <taxon>Eukaryota</taxon>
        <taxon>Viridiplantae</taxon>
        <taxon>Streptophyta</taxon>
        <taxon>Embryophyta</taxon>
        <taxon>Tracheophyta</taxon>
        <taxon>Spermatophyta</taxon>
        <taxon>Magnoliopsida</taxon>
        <taxon>eudicotyledons</taxon>
        <taxon>Gunneridae</taxon>
        <taxon>Pentapetalae</taxon>
        <taxon>asterids</taxon>
        <taxon>lamiids</taxon>
        <taxon>Solanales</taxon>
        <taxon>Solanaceae</taxon>
        <taxon>Solanoideae</taxon>
        <taxon>Capsiceae</taxon>
        <taxon>Capsicum</taxon>
    </lineage>
</organism>
<feature type="domain" description="Lunapark zinc ribbon" evidence="1">
    <location>
        <begin position="170"/>
        <end position="198"/>
    </location>
</feature>
<reference evidence="2 3" key="1">
    <citation type="journal article" date="2014" name="Nat. Genet.">
        <title>Genome sequence of the hot pepper provides insights into the evolution of pungency in Capsicum species.</title>
        <authorList>
            <person name="Kim S."/>
            <person name="Park M."/>
            <person name="Yeom S.I."/>
            <person name="Kim Y.M."/>
            <person name="Lee J.M."/>
            <person name="Lee H.A."/>
            <person name="Seo E."/>
            <person name="Choi J."/>
            <person name="Cheong K."/>
            <person name="Kim K.T."/>
            <person name="Jung K."/>
            <person name="Lee G.W."/>
            <person name="Oh S.K."/>
            <person name="Bae C."/>
            <person name="Kim S.B."/>
            <person name="Lee H.Y."/>
            <person name="Kim S.Y."/>
            <person name="Kim M.S."/>
            <person name="Kang B.C."/>
            <person name="Jo Y.D."/>
            <person name="Yang H.B."/>
            <person name="Jeong H.J."/>
            <person name="Kang W.H."/>
            <person name="Kwon J.K."/>
            <person name="Shin C."/>
            <person name="Lim J.Y."/>
            <person name="Park J.H."/>
            <person name="Huh J.H."/>
            <person name="Kim J.S."/>
            <person name="Kim B.D."/>
            <person name="Cohen O."/>
            <person name="Paran I."/>
            <person name="Suh M.C."/>
            <person name="Lee S.B."/>
            <person name="Kim Y.K."/>
            <person name="Shin Y."/>
            <person name="Noh S.J."/>
            <person name="Park J."/>
            <person name="Seo Y.S."/>
            <person name="Kwon S.Y."/>
            <person name="Kim H.A."/>
            <person name="Park J.M."/>
            <person name="Kim H.J."/>
            <person name="Choi S.B."/>
            <person name="Bosland P.W."/>
            <person name="Reeves G."/>
            <person name="Jo S.H."/>
            <person name="Lee B.W."/>
            <person name="Cho H.T."/>
            <person name="Choi H.S."/>
            <person name="Lee M.S."/>
            <person name="Yu Y."/>
            <person name="Do Choi Y."/>
            <person name="Park B.S."/>
            <person name="van Deynze A."/>
            <person name="Ashrafi H."/>
            <person name="Hill T."/>
            <person name="Kim W.T."/>
            <person name="Pai H.S."/>
            <person name="Ahn H.K."/>
            <person name="Yeam I."/>
            <person name="Giovannoni J.J."/>
            <person name="Rose J.K."/>
            <person name="Sorensen I."/>
            <person name="Lee S.J."/>
            <person name="Kim R.W."/>
            <person name="Choi I.Y."/>
            <person name="Choi B.S."/>
            <person name="Lim J.S."/>
            <person name="Lee Y.H."/>
            <person name="Choi D."/>
        </authorList>
    </citation>
    <scope>NUCLEOTIDE SEQUENCE [LARGE SCALE GENOMIC DNA]</scope>
    <source>
        <strain evidence="3">cv. CM334</strain>
    </source>
</reference>
<dbReference type="InterPro" id="IPR019273">
    <property type="entry name" value="Lunapark_Znf"/>
</dbReference>
<accession>A0A2G2Z9T3</accession>
<evidence type="ECO:0000259" key="1">
    <source>
        <dbReference type="Pfam" id="PF10058"/>
    </source>
</evidence>
<dbReference type="GO" id="GO:0071786">
    <property type="term" value="P:endoplasmic reticulum tubular network organization"/>
    <property type="evidence" value="ECO:0000318"/>
    <property type="project" value="GO_Central"/>
</dbReference>
<name>A0A2G2Z9T3_CAPAN</name>
<dbReference type="STRING" id="4072.A0A2G2Z9T3"/>
<dbReference type="AlphaFoldDB" id="A0A2G2Z9T3"/>
<proteinExistence type="predicted"/>
<evidence type="ECO:0000313" key="2">
    <source>
        <dbReference type="EMBL" id="PHT78750.1"/>
    </source>
</evidence>
<dbReference type="PANTHER" id="PTHR22166">
    <property type="entry name" value="ENDOPLASMIC RETICULUM JUNCTION FORMATION PROTEIN LUNAPARK"/>
    <property type="match status" value="1"/>
</dbReference>
<dbReference type="OMA" id="SCHTHND"/>
<evidence type="ECO:0000313" key="3">
    <source>
        <dbReference type="Proteomes" id="UP000222542"/>
    </source>
</evidence>